<dbReference type="Proteomes" id="UP000283895">
    <property type="component" value="Unassembled WGS sequence"/>
</dbReference>
<gene>
    <name evidence="1" type="ORF">VMCG_10776</name>
</gene>
<evidence type="ECO:0000313" key="2">
    <source>
        <dbReference type="Proteomes" id="UP000283895"/>
    </source>
</evidence>
<keyword evidence="2" id="KW-1185">Reference proteome</keyword>
<organism evidence="1 2">
    <name type="scientific">Cytospora schulzeri</name>
    <dbReference type="NCBI Taxonomy" id="448051"/>
    <lineage>
        <taxon>Eukaryota</taxon>
        <taxon>Fungi</taxon>
        <taxon>Dikarya</taxon>
        <taxon>Ascomycota</taxon>
        <taxon>Pezizomycotina</taxon>
        <taxon>Sordariomycetes</taxon>
        <taxon>Sordariomycetidae</taxon>
        <taxon>Diaporthales</taxon>
        <taxon>Cytosporaceae</taxon>
        <taxon>Cytospora</taxon>
    </lineage>
</organism>
<dbReference type="AlphaFoldDB" id="A0A423V9D9"/>
<proteinExistence type="predicted"/>
<protein>
    <submittedName>
        <fullName evidence="1">Uncharacterized protein</fullName>
    </submittedName>
</protein>
<sequence length="75" mass="8506">MKKIIGGTHEWSWPEKMPHWALVMLSVATRTKASETISTPESLARRYDALVRLALESRIGANTGYEDERVSNFDV</sequence>
<name>A0A423V9D9_9PEZI</name>
<comment type="caution">
    <text evidence="1">The sequence shown here is derived from an EMBL/GenBank/DDBJ whole genome shotgun (WGS) entry which is preliminary data.</text>
</comment>
<evidence type="ECO:0000313" key="1">
    <source>
        <dbReference type="EMBL" id="ROV87448.1"/>
    </source>
</evidence>
<accession>A0A423V9D9</accession>
<dbReference type="EMBL" id="LKEA01000095">
    <property type="protein sequence ID" value="ROV87448.1"/>
    <property type="molecule type" value="Genomic_DNA"/>
</dbReference>
<reference evidence="1 2" key="1">
    <citation type="submission" date="2015-09" db="EMBL/GenBank/DDBJ databases">
        <title>Host preference determinants of Valsa canker pathogens revealed by comparative genomics.</title>
        <authorList>
            <person name="Yin Z."/>
            <person name="Huang L."/>
        </authorList>
    </citation>
    <scope>NUCLEOTIDE SEQUENCE [LARGE SCALE GENOMIC DNA]</scope>
    <source>
        <strain evidence="1 2">03-1</strain>
    </source>
</reference>